<comment type="caution">
    <text evidence="2">The sequence shown here is derived from an EMBL/GenBank/DDBJ whole genome shotgun (WGS) entry which is preliminary data.</text>
</comment>
<proteinExistence type="predicted"/>
<feature type="non-terminal residue" evidence="2">
    <location>
        <position position="1"/>
    </location>
</feature>
<sequence>KKSPPSPVKTSPTNSPRIISSKRLNRPEQLLRSCLLRTEQLPAGIFANTSGRTSPEGDE</sequence>
<evidence type="ECO:0000256" key="1">
    <source>
        <dbReference type="SAM" id="MobiDB-lite"/>
    </source>
</evidence>
<accession>A0A8S3AA62</accession>
<evidence type="ECO:0000313" key="3">
    <source>
        <dbReference type="Proteomes" id="UP000681720"/>
    </source>
</evidence>
<protein>
    <submittedName>
        <fullName evidence="2">Uncharacterized protein</fullName>
    </submittedName>
</protein>
<feature type="non-terminal residue" evidence="2">
    <location>
        <position position="59"/>
    </location>
</feature>
<feature type="region of interest" description="Disordered" evidence="1">
    <location>
        <begin position="1"/>
        <end position="25"/>
    </location>
</feature>
<name>A0A8S3AA62_9BILA</name>
<reference evidence="2" key="1">
    <citation type="submission" date="2021-02" db="EMBL/GenBank/DDBJ databases">
        <authorList>
            <person name="Nowell W R."/>
        </authorList>
    </citation>
    <scope>NUCLEOTIDE SEQUENCE</scope>
</reference>
<dbReference type="AlphaFoldDB" id="A0A8S3AA62"/>
<dbReference type="EMBL" id="CAJOBJ010128737">
    <property type="protein sequence ID" value="CAF4711681.1"/>
    <property type="molecule type" value="Genomic_DNA"/>
</dbReference>
<dbReference type="Proteomes" id="UP000681720">
    <property type="component" value="Unassembled WGS sequence"/>
</dbReference>
<gene>
    <name evidence="2" type="ORF">GIL414_LOCUS43481</name>
</gene>
<evidence type="ECO:0000313" key="2">
    <source>
        <dbReference type="EMBL" id="CAF4711681.1"/>
    </source>
</evidence>
<organism evidence="2 3">
    <name type="scientific">Rotaria magnacalcarata</name>
    <dbReference type="NCBI Taxonomy" id="392030"/>
    <lineage>
        <taxon>Eukaryota</taxon>
        <taxon>Metazoa</taxon>
        <taxon>Spiralia</taxon>
        <taxon>Gnathifera</taxon>
        <taxon>Rotifera</taxon>
        <taxon>Eurotatoria</taxon>
        <taxon>Bdelloidea</taxon>
        <taxon>Philodinida</taxon>
        <taxon>Philodinidae</taxon>
        <taxon>Rotaria</taxon>
    </lineage>
</organism>